<gene>
    <name evidence="2" type="ORF">EJN92_10365</name>
</gene>
<feature type="domain" description="DUF2726" evidence="1">
    <location>
        <begin position="43"/>
        <end position="139"/>
    </location>
</feature>
<evidence type="ECO:0000313" key="2">
    <source>
        <dbReference type="EMBL" id="AZP12368.1"/>
    </source>
</evidence>
<keyword evidence="3" id="KW-1185">Reference proteome</keyword>
<organism evidence="2 3">
    <name type="scientific">Undibacterium parvum</name>
    <dbReference type="NCBI Taxonomy" id="401471"/>
    <lineage>
        <taxon>Bacteria</taxon>
        <taxon>Pseudomonadati</taxon>
        <taxon>Pseudomonadota</taxon>
        <taxon>Betaproteobacteria</taxon>
        <taxon>Burkholderiales</taxon>
        <taxon>Oxalobacteraceae</taxon>
        <taxon>Undibacterium</taxon>
    </lineage>
</organism>
<sequence length="153" mass="17118">MKLITSVLPLLFFIFVAAIAIAIIAKKLKAKTATALIKAKIPLTKNEQPMFFRLVEAFPDQIVLAQVAFSALVTTKERAARNTFDRKVADFVICNKAFEVQAVIELDDASHKGRELQDEKRIASLLQAGHKVLRYKTVPNIETLQKDLIISLK</sequence>
<dbReference type="KEGG" id="upv:EJN92_10365"/>
<dbReference type="Proteomes" id="UP000275663">
    <property type="component" value="Chromosome"/>
</dbReference>
<name>A0A3S9HJU0_9BURK</name>
<dbReference type="AlphaFoldDB" id="A0A3S9HJU0"/>
<dbReference type="Pfam" id="PF10881">
    <property type="entry name" value="DUF2726"/>
    <property type="match status" value="1"/>
</dbReference>
<evidence type="ECO:0000259" key="1">
    <source>
        <dbReference type="Pfam" id="PF10881"/>
    </source>
</evidence>
<dbReference type="EMBL" id="CP034464">
    <property type="protein sequence ID" value="AZP12368.1"/>
    <property type="molecule type" value="Genomic_DNA"/>
</dbReference>
<reference evidence="2 3" key="1">
    <citation type="journal article" date="2011" name="Int. J. Syst. Evol. Microbiol.">
        <title>Description of Undibacterium oligocarboniphilum sp. nov., isolated from purified water, and Undibacterium pigrum strain CCUG 49012 as the type strain of Undibacterium parvum sp. nov., and emended descriptions of the genus Undibacterium and the species Undibacterium pigrum.</title>
        <authorList>
            <person name="Eder W."/>
            <person name="Wanner G."/>
            <person name="Ludwig W."/>
            <person name="Busse H.J."/>
            <person name="Ziemke-Kageler F."/>
            <person name="Lang E."/>
        </authorList>
    </citation>
    <scope>NUCLEOTIDE SEQUENCE [LARGE SCALE GENOMIC DNA]</scope>
    <source>
        <strain evidence="2 3">DSM 23061</strain>
    </source>
</reference>
<dbReference type="OrthoDB" id="6882268at2"/>
<dbReference type="RefSeq" id="WP_126127750.1">
    <property type="nucleotide sequence ID" value="NZ_CP034464.1"/>
</dbReference>
<evidence type="ECO:0000313" key="3">
    <source>
        <dbReference type="Proteomes" id="UP000275663"/>
    </source>
</evidence>
<accession>A0A3S9HJU0</accession>
<dbReference type="InterPro" id="IPR024402">
    <property type="entry name" value="DUF2726"/>
</dbReference>
<proteinExistence type="predicted"/>
<protein>
    <submittedName>
        <fullName evidence="2">DUF2726 domain-containing protein</fullName>
    </submittedName>
</protein>